<keyword evidence="6" id="KW-0472">Membrane</keyword>
<evidence type="ECO:0000256" key="2">
    <source>
        <dbReference type="ARBA" id="ARBA00005811"/>
    </source>
</evidence>
<gene>
    <name evidence="9" type="ORF">MFFC18_04850</name>
</gene>
<comment type="similarity">
    <text evidence="2 7">Belongs to the ExbD/TolR family.</text>
</comment>
<evidence type="ECO:0000256" key="3">
    <source>
        <dbReference type="ARBA" id="ARBA00022475"/>
    </source>
</evidence>
<evidence type="ECO:0000313" key="9">
    <source>
        <dbReference type="EMBL" id="QEG20635.1"/>
    </source>
</evidence>
<dbReference type="GO" id="GO:0015031">
    <property type="term" value="P:protein transport"/>
    <property type="evidence" value="ECO:0007669"/>
    <property type="project" value="UniProtKB-KW"/>
</dbReference>
<keyword evidence="7" id="KW-0653">Protein transport</keyword>
<evidence type="ECO:0000256" key="6">
    <source>
        <dbReference type="ARBA" id="ARBA00023136"/>
    </source>
</evidence>
<keyword evidence="5" id="KW-1133">Transmembrane helix</keyword>
<dbReference type="PANTHER" id="PTHR30558:SF3">
    <property type="entry name" value="BIOPOLYMER TRANSPORT PROTEIN EXBD-RELATED"/>
    <property type="match status" value="1"/>
</dbReference>
<keyword evidence="10" id="KW-1185">Reference proteome</keyword>
<protein>
    <submittedName>
        <fullName evidence="9">Biopolymer transport protein ExbD/TolR</fullName>
    </submittedName>
</protein>
<dbReference type="Proteomes" id="UP000322214">
    <property type="component" value="Chromosome"/>
</dbReference>
<keyword evidence="7" id="KW-0813">Transport</keyword>
<comment type="subcellular location">
    <subcellularLocation>
        <location evidence="1">Cell membrane</location>
        <topology evidence="1">Single-pass membrane protein</topology>
    </subcellularLocation>
    <subcellularLocation>
        <location evidence="7">Cell membrane</location>
        <topology evidence="7">Single-pass type II membrane protein</topology>
    </subcellularLocation>
</comment>
<reference evidence="9 10" key="1">
    <citation type="submission" date="2019-08" db="EMBL/GenBank/DDBJ databases">
        <title>Deep-cultivation of Planctomycetes and their phenomic and genomic characterization uncovers novel biology.</title>
        <authorList>
            <person name="Wiegand S."/>
            <person name="Jogler M."/>
            <person name="Boedeker C."/>
            <person name="Pinto D."/>
            <person name="Vollmers J."/>
            <person name="Rivas-Marin E."/>
            <person name="Kohn T."/>
            <person name="Peeters S.H."/>
            <person name="Heuer A."/>
            <person name="Rast P."/>
            <person name="Oberbeckmann S."/>
            <person name="Bunk B."/>
            <person name="Jeske O."/>
            <person name="Meyerdierks A."/>
            <person name="Storesund J.E."/>
            <person name="Kallscheuer N."/>
            <person name="Luecker S."/>
            <person name="Lage O.M."/>
            <person name="Pohl T."/>
            <person name="Merkel B.J."/>
            <person name="Hornburger P."/>
            <person name="Mueller R.-W."/>
            <person name="Bruemmer F."/>
            <person name="Labrenz M."/>
            <person name="Spormann A.M."/>
            <person name="Op den Camp H."/>
            <person name="Overmann J."/>
            <person name="Amann R."/>
            <person name="Jetten M.S.M."/>
            <person name="Mascher T."/>
            <person name="Medema M.H."/>
            <person name="Devos D.P."/>
            <person name="Kaster A.-K."/>
            <person name="Ovreas L."/>
            <person name="Rohde M."/>
            <person name="Galperin M.Y."/>
            <person name="Jogler C."/>
        </authorList>
    </citation>
    <scope>NUCLEOTIDE SEQUENCE [LARGE SCALE GENOMIC DNA]</scope>
    <source>
        <strain evidence="9 10">FC18</strain>
    </source>
</reference>
<dbReference type="InterPro" id="IPR003400">
    <property type="entry name" value="ExbD"/>
</dbReference>
<dbReference type="EMBL" id="CP042912">
    <property type="protein sequence ID" value="QEG20635.1"/>
    <property type="molecule type" value="Genomic_DNA"/>
</dbReference>
<evidence type="ECO:0000256" key="4">
    <source>
        <dbReference type="ARBA" id="ARBA00022692"/>
    </source>
</evidence>
<dbReference type="PANTHER" id="PTHR30558">
    <property type="entry name" value="EXBD MEMBRANE COMPONENT OF PMF-DRIVEN MACROMOLECULE IMPORT SYSTEM"/>
    <property type="match status" value="1"/>
</dbReference>
<dbReference type="AlphaFoldDB" id="A0A5B9P628"/>
<evidence type="ECO:0000256" key="7">
    <source>
        <dbReference type="RuleBase" id="RU003879"/>
    </source>
</evidence>
<evidence type="ECO:0000256" key="8">
    <source>
        <dbReference type="SAM" id="MobiDB-lite"/>
    </source>
</evidence>
<dbReference type="GO" id="GO:0022857">
    <property type="term" value="F:transmembrane transporter activity"/>
    <property type="evidence" value="ECO:0007669"/>
    <property type="project" value="InterPro"/>
</dbReference>
<accession>A0A5B9P628</accession>
<feature type="region of interest" description="Disordered" evidence="8">
    <location>
        <begin position="1"/>
        <end position="20"/>
    </location>
</feature>
<evidence type="ECO:0000313" key="10">
    <source>
        <dbReference type="Proteomes" id="UP000322214"/>
    </source>
</evidence>
<proteinExistence type="inferred from homology"/>
<name>A0A5B9P628_9BACT</name>
<keyword evidence="3" id="KW-1003">Cell membrane</keyword>
<evidence type="ECO:0000256" key="1">
    <source>
        <dbReference type="ARBA" id="ARBA00004162"/>
    </source>
</evidence>
<organism evidence="9 10">
    <name type="scientific">Mariniblastus fucicola</name>
    <dbReference type="NCBI Taxonomy" id="980251"/>
    <lineage>
        <taxon>Bacteria</taxon>
        <taxon>Pseudomonadati</taxon>
        <taxon>Planctomycetota</taxon>
        <taxon>Planctomycetia</taxon>
        <taxon>Pirellulales</taxon>
        <taxon>Pirellulaceae</taxon>
        <taxon>Mariniblastus</taxon>
    </lineage>
</organism>
<keyword evidence="4 7" id="KW-0812">Transmembrane</keyword>
<dbReference type="STRING" id="980251.GCA_001642875_02330"/>
<evidence type="ECO:0000256" key="5">
    <source>
        <dbReference type="ARBA" id="ARBA00022989"/>
    </source>
</evidence>
<dbReference type="GO" id="GO:0005886">
    <property type="term" value="C:plasma membrane"/>
    <property type="evidence" value="ECO:0007669"/>
    <property type="project" value="UniProtKB-SubCell"/>
</dbReference>
<dbReference type="KEGG" id="mff:MFFC18_04850"/>
<sequence length="158" mass="17065">MKEESGLQLPKRKRNPDDGELDITPMIDITFLLLAFFVVASKMDPQAAIELPKASYGVSVPEKAAVTLLVTLDEGGQYKIFKGKSEDNPVAASDPEGIEDEIAQFVQNELGANPEKTSILIKAAGEVKTGTVEMVRRGVAGSEMAAERKVFVGVKEEQ</sequence>
<dbReference type="RefSeq" id="WP_075084755.1">
    <property type="nucleotide sequence ID" value="NZ_CP042912.1"/>
</dbReference>
<dbReference type="Pfam" id="PF02472">
    <property type="entry name" value="ExbD"/>
    <property type="match status" value="1"/>
</dbReference>
<dbReference type="OrthoDB" id="9793581at2"/>